<evidence type="ECO:0000313" key="3">
    <source>
        <dbReference type="Proteomes" id="UP000697107"/>
    </source>
</evidence>
<gene>
    <name evidence="2" type="ORF">PC118_g14532</name>
</gene>
<sequence>MRRSSTSGTDQQREWAQSVRSRTAEDRAGEATQCRVYGGRVREGEATTVKRVSGQGVVEAVTRDIDEVDVSLKTVATTLMTEYQRDQLVLRSPIHELLAVGLHGRFCALDS</sequence>
<feature type="region of interest" description="Disordered" evidence="1">
    <location>
        <begin position="1"/>
        <end position="31"/>
    </location>
</feature>
<dbReference type="EMBL" id="RCML01000532">
    <property type="protein sequence ID" value="KAG2974403.1"/>
    <property type="molecule type" value="Genomic_DNA"/>
</dbReference>
<reference evidence="2" key="1">
    <citation type="submission" date="2018-10" db="EMBL/GenBank/DDBJ databases">
        <title>Effector identification in a new, highly contiguous assembly of the strawberry crown rot pathogen Phytophthora cactorum.</title>
        <authorList>
            <person name="Armitage A.D."/>
            <person name="Nellist C.F."/>
            <person name="Bates H."/>
            <person name="Vickerstaff R.J."/>
            <person name="Harrison R.J."/>
        </authorList>
    </citation>
    <scope>NUCLEOTIDE SEQUENCE</scope>
    <source>
        <strain evidence="2">P415</strain>
    </source>
</reference>
<protein>
    <submittedName>
        <fullName evidence="2">Uncharacterized protein</fullName>
    </submittedName>
</protein>
<dbReference type="AlphaFoldDB" id="A0A8T1FLJ2"/>
<accession>A0A8T1FLJ2</accession>
<dbReference type="Proteomes" id="UP000697107">
    <property type="component" value="Unassembled WGS sequence"/>
</dbReference>
<organism evidence="2 3">
    <name type="scientific">Phytophthora cactorum</name>
    <dbReference type="NCBI Taxonomy" id="29920"/>
    <lineage>
        <taxon>Eukaryota</taxon>
        <taxon>Sar</taxon>
        <taxon>Stramenopiles</taxon>
        <taxon>Oomycota</taxon>
        <taxon>Peronosporomycetes</taxon>
        <taxon>Peronosporales</taxon>
        <taxon>Peronosporaceae</taxon>
        <taxon>Phytophthora</taxon>
    </lineage>
</organism>
<feature type="compositionally biased region" description="Polar residues" evidence="1">
    <location>
        <begin position="1"/>
        <end position="21"/>
    </location>
</feature>
<name>A0A8T1FLJ2_9STRA</name>
<comment type="caution">
    <text evidence="2">The sequence shown here is derived from an EMBL/GenBank/DDBJ whole genome shotgun (WGS) entry which is preliminary data.</text>
</comment>
<evidence type="ECO:0000256" key="1">
    <source>
        <dbReference type="SAM" id="MobiDB-lite"/>
    </source>
</evidence>
<proteinExistence type="predicted"/>
<evidence type="ECO:0000313" key="2">
    <source>
        <dbReference type="EMBL" id="KAG2974403.1"/>
    </source>
</evidence>